<dbReference type="InterPro" id="IPR031779">
    <property type="entry name" value="Psy3"/>
</dbReference>
<dbReference type="RefSeq" id="XP_461450.2">
    <property type="nucleotide sequence ID" value="XM_461450.1"/>
</dbReference>
<evidence type="ECO:0000313" key="2">
    <source>
        <dbReference type="Proteomes" id="UP000000599"/>
    </source>
</evidence>
<gene>
    <name evidence="1" type="ordered locus">DEHA2F25542g</name>
</gene>
<dbReference type="KEGG" id="dha:DEHA2F25542g"/>
<dbReference type="GO" id="GO:0000725">
    <property type="term" value="P:recombinational repair"/>
    <property type="evidence" value="ECO:0007669"/>
    <property type="project" value="InterPro"/>
</dbReference>
<dbReference type="GeneID" id="2904124"/>
<dbReference type="Gene3D" id="3.40.50.300">
    <property type="entry name" value="P-loop containing nucleotide triphosphate hydrolases"/>
    <property type="match status" value="1"/>
</dbReference>
<name>Q6BK21_DEBHA</name>
<reference evidence="1 2" key="1">
    <citation type="journal article" date="2004" name="Nature">
        <title>Genome evolution in yeasts.</title>
        <authorList>
            <consortium name="Genolevures"/>
            <person name="Dujon B."/>
            <person name="Sherman D."/>
            <person name="Fischer G."/>
            <person name="Durrens P."/>
            <person name="Casaregola S."/>
            <person name="Lafontaine I."/>
            <person name="de Montigny J."/>
            <person name="Marck C."/>
            <person name="Neuveglise C."/>
            <person name="Talla E."/>
            <person name="Goffard N."/>
            <person name="Frangeul L."/>
            <person name="Aigle M."/>
            <person name="Anthouard V."/>
            <person name="Babour A."/>
            <person name="Barbe V."/>
            <person name="Barnay S."/>
            <person name="Blanchin S."/>
            <person name="Beckerich J.M."/>
            <person name="Beyne E."/>
            <person name="Bleykasten C."/>
            <person name="Boisrame A."/>
            <person name="Boyer J."/>
            <person name="Cattolico L."/>
            <person name="Confanioleri F."/>
            <person name="de Daruvar A."/>
            <person name="Despons L."/>
            <person name="Fabre E."/>
            <person name="Fairhead C."/>
            <person name="Ferry-Dumazet H."/>
            <person name="Groppi A."/>
            <person name="Hantraye F."/>
            <person name="Hennequin C."/>
            <person name="Jauniaux N."/>
            <person name="Joyet P."/>
            <person name="Kachouri R."/>
            <person name="Kerrest A."/>
            <person name="Koszul R."/>
            <person name="Lemaire M."/>
            <person name="Lesur I."/>
            <person name="Ma L."/>
            <person name="Muller H."/>
            <person name="Nicaud J.M."/>
            <person name="Nikolski M."/>
            <person name="Oztas S."/>
            <person name="Ozier-Kalogeropoulos O."/>
            <person name="Pellenz S."/>
            <person name="Potier S."/>
            <person name="Richard G.F."/>
            <person name="Straub M.L."/>
            <person name="Suleau A."/>
            <person name="Swennene D."/>
            <person name="Tekaia F."/>
            <person name="Wesolowski-Louvel M."/>
            <person name="Westhof E."/>
            <person name="Wirth B."/>
            <person name="Zeniou-Meyer M."/>
            <person name="Zivanovic I."/>
            <person name="Bolotin-Fukuhara M."/>
            <person name="Thierry A."/>
            <person name="Bouchier C."/>
            <person name="Caudron B."/>
            <person name="Scarpelli C."/>
            <person name="Gaillardin C."/>
            <person name="Weissenbach J."/>
            <person name="Wincker P."/>
            <person name="Souciet J.L."/>
        </authorList>
    </citation>
    <scope>NUCLEOTIDE SEQUENCE [LARGE SCALE GENOMIC DNA]</scope>
    <source>
        <strain evidence="2">ATCC 36239 / CBS 767 / BCRC 21394 / JCM 1990 / NBRC 0083 / IGC 2968</strain>
    </source>
</reference>
<dbReference type="VEuPathDB" id="FungiDB:DEHA2F25542g"/>
<dbReference type="OMA" id="EAWHECT"/>
<dbReference type="InterPro" id="IPR027417">
    <property type="entry name" value="P-loop_NTPase"/>
</dbReference>
<dbReference type="EMBL" id="CR382138">
    <property type="protein sequence ID" value="CAG89867.2"/>
    <property type="molecule type" value="Genomic_DNA"/>
</dbReference>
<organism evidence="1 2">
    <name type="scientific">Debaryomyces hansenii (strain ATCC 36239 / CBS 767 / BCRC 21394 / JCM 1990 / NBRC 0083 / IGC 2968)</name>
    <name type="common">Yeast</name>
    <name type="synonym">Torulaspora hansenii</name>
    <dbReference type="NCBI Taxonomy" id="284592"/>
    <lineage>
        <taxon>Eukaryota</taxon>
        <taxon>Fungi</taxon>
        <taxon>Dikarya</taxon>
        <taxon>Ascomycota</taxon>
        <taxon>Saccharomycotina</taxon>
        <taxon>Pichiomycetes</taxon>
        <taxon>Debaryomycetaceae</taxon>
        <taxon>Debaryomyces</taxon>
    </lineage>
</organism>
<dbReference type="Proteomes" id="UP000000599">
    <property type="component" value="Chromosome F"/>
</dbReference>
<sequence length="213" mass="24092">MQVQLLSQACHFIFNDKQVKRETYMSLSGEGVVYIFDCGLDGFRSLGDKCIINSGFATMDQLLDNLRHILAIGTDGDTTHPLYNKTVNTVIVDNLSVYYWDLKLLNSDPKNHEQLGYACKASGLEYYTKLISVLQEIQAKFKCNIVTSSWNNTFEKGHNYSGATDCEATGLDSITFLPQKYLMEFDYLIQKSNGTDTESRIYNKSAGRWIDIA</sequence>
<dbReference type="OrthoDB" id="4025818at2759"/>
<dbReference type="AlphaFoldDB" id="Q6BK21"/>
<proteinExistence type="predicted"/>
<dbReference type="Pfam" id="PF16836">
    <property type="entry name" value="PSY3"/>
    <property type="match status" value="1"/>
</dbReference>
<dbReference type="HOGENOM" id="CLU_1166223_0_0_1"/>
<keyword evidence="2" id="KW-1185">Reference proteome</keyword>
<dbReference type="InParanoid" id="Q6BK21"/>
<accession>Q6BK21</accession>
<protein>
    <submittedName>
        <fullName evidence="1">DEHA2F25542p</fullName>
    </submittedName>
</protein>
<dbReference type="GO" id="GO:0097196">
    <property type="term" value="C:Shu complex"/>
    <property type="evidence" value="ECO:0007669"/>
    <property type="project" value="InterPro"/>
</dbReference>
<evidence type="ECO:0000313" key="1">
    <source>
        <dbReference type="EMBL" id="CAG89867.2"/>
    </source>
</evidence>
<dbReference type="GO" id="GO:0005634">
    <property type="term" value="C:nucleus"/>
    <property type="evidence" value="ECO:0007669"/>
    <property type="project" value="InterPro"/>
</dbReference>